<dbReference type="Proteomes" id="UP000694865">
    <property type="component" value="Unplaced"/>
</dbReference>
<gene>
    <name evidence="11" type="primary">LOC102804520</name>
</gene>
<name>A0ABM0MCK7_SACKO</name>
<keyword evidence="9" id="KW-0119">Carbohydrate metabolism</keyword>
<evidence type="ECO:0000256" key="7">
    <source>
        <dbReference type="ARBA" id="ARBA00023136"/>
    </source>
</evidence>
<keyword evidence="10" id="KW-1185">Reference proteome</keyword>
<evidence type="ECO:0000256" key="3">
    <source>
        <dbReference type="ARBA" id="ARBA00022679"/>
    </source>
</evidence>
<organism evidence="10 11">
    <name type="scientific">Saccoglossus kowalevskii</name>
    <name type="common">Acorn worm</name>
    <dbReference type="NCBI Taxonomy" id="10224"/>
    <lineage>
        <taxon>Eukaryota</taxon>
        <taxon>Metazoa</taxon>
        <taxon>Hemichordata</taxon>
        <taxon>Enteropneusta</taxon>
        <taxon>Harrimaniidae</taxon>
        <taxon>Saccoglossus</taxon>
    </lineage>
</organism>
<evidence type="ECO:0000256" key="1">
    <source>
        <dbReference type="ARBA" id="ARBA00004323"/>
    </source>
</evidence>
<comment type="subcellular location">
    <subcellularLocation>
        <location evidence="1 9">Golgi apparatus membrane</location>
        <topology evidence="1 9">Single-pass type II membrane protein</topology>
    </subcellularLocation>
</comment>
<comment type="similarity">
    <text evidence="2 9">Belongs to the sulfotransferase 2 family.</text>
</comment>
<evidence type="ECO:0000256" key="5">
    <source>
        <dbReference type="ARBA" id="ARBA00022989"/>
    </source>
</evidence>
<keyword evidence="6 9" id="KW-0333">Golgi apparatus</keyword>
<dbReference type="Pfam" id="PF03567">
    <property type="entry name" value="Sulfotransfer_2"/>
    <property type="match status" value="1"/>
</dbReference>
<accession>A0ABM0MCK7</accession>
<evidence type="ECO:0000313" key="11">
    <source>
        <dbReference type="RefSeq" id="XP_006817748.1"/>
    </source>
</evidence>
<evidence type="ECO:0000256" key="4">
    <source>
        <dbReference type="ARBA" id="ARBA00022692"/>
    </source>
</evidence>
<keyword evidence="4 9" id="KW-0812">Transmembrane</keyword>
<evidence type="ECO:0000256" key="2">
    <source>
        <dbReference type="ARBA" id="ARBA00006339"/>
    </source>
</evidence>
<dbReference type="EC" id="2.8.2.-" evidence="9"/>
<protein>
    <recommendedName>
        <fullName evidence="9">Carbohydrate sulfotransferase</fullName>
        <ecNumber evidence="9">2.8.2.-</ecNumber>
    </recommendedName>
</protein>
<reference evidence="11" key="1">
    <citation type="submission" date="2025-08" db="UniProtKB">
        <authorList>
            <consortium name="RefSeq"/>
        </authorList>
    </citation>
    <scope>IDENTIFICATION</scope>
    <source>
        <tissue evidence="11">Testes</tissue>
    </source>
</reference>
<feature type="transmembrane region" description="Helical" evidence="9">
    <location>
        <begin position="6"/>
        <end position="25"/>
    </location>
</feature>
<keyword evidence="8 9" id="KW-0325">Glycoprotein</keyword>
<sequence length="371" mass="43389">MDRRTYQWAFAILCGFSCVFPILYLSHNSILSQVNVKMKLNRVFNPFQNDAVQTTTTNIDDKFTTTSTPLISRSTVYHREHSEILTTERVPRIMMNHRNHSESSTAERILRNTTPGWTEIQKRRKEHVAMICQQYPELSAERVKYNNLLVDDNYSIFYCPTAKVASTNWRKVLLVLRGTFTNVSEILSNRVVYQSNHPNLGSYTKTEIEIRMRTYTKFMFSRHPIHKLLSAYLDKLGDSPQWVFLKKIRPWMTEVDKISFSDFVNYILKTDSNQLNKHWGLIKNKCNPCNIDFDILGKFETLSEDSKGILNAISASEIVDFPSYATHRTSSASLDVLAKYYSQLSKQQTERLYSKYETDFRLFDYNAVEFF</sequence>
<dbReference type="InterPro" id="IPR018011">
    <property type="entry name" value="Carb_sulfotrans_8-10"/>
</dbReference>
<keyword evidence="5 9" id="KW-1133">Transmembrane helix</keyword>
<dbReference type="RefSeq" id="XP_006817748.1">
    <property type="nucleotide sequence ID" value="XM_006817685.1"/>
</dbReference>
<dbReference type="InterPro" id="IPR005331">
    <property type="entry name" value="Sulfotransferase"/>
</dbReference>
<keyword evidence="3 9" id="KW-0808">Transferase</keyword>
<evidence type="ECO:0000313" key="10">
    <source>
        <dbReference type="Proteomes" id="UP000694865"/>
    </source>
</evidence>
<proteinExistence type="inferred from homology"/>
<keyword evidence="9" id="KW-0735">Signal-anchor</keyword>
<dbReference type="PANTHER" id="PTHR12137:SF54">
    <property type="entry name" value="CARBOHYDRATE SULFOTRANSFERASE"/>
    <property type="match status" value="1"/>
</dbReference>
<evidence type="ECO:0000256" key="6">
    <source>
        <dbReference type="ARBA" id="ARBA00023034"/>
    </source>
</evidence>
<evidence type="ECO:0000256" key="8">
    <source>
        <dbReference type="ARBA" id="ARBA00023180"/>
    </source>
</evidence>
<dbReference type="GeneID" id="102804520"/>
<dbReference type="PANTHER" id="PTHR12137">
    <property type="entry name" value="CARBOHYDRATE SULFOTRANSFERASE"/>
    <property type="match status" value="1"/>
</dbReference>
<evidence type="ECO:0000256" key="9">
    <source>
        <dbReference type="RuleBase" id="RU364020"/>
    </source>
</evidence>
<keyword evidence="7 9" id="KW-0472">Membrane</keyword>